<comment type="caution">
    <text evidence="1">The sequence shown here is derived from an EMBL/GenBank/DDBJ whole genome shotgun (WGS) entry which is preliminary data.</text>
</comment>
<evidence type="ECO:0000313" key="1">
    <source>
        <dbReference type="EMBL" id="HHS62405.1"/>
    </source>
</evidence>
<dbReference type="AlphaFoldDB" id="A0A7C6EJ58"/>
<protein>
    <submittedName>
        <fullName evidence="1">Uncharacterized protein</fullName>
    </submittedName>
</protein>
<reference evidence="1" key="1">
    <citation type="journal article" date="2020" name="mSystems">
        <title>Genome- and Community-Level Interaction Insights into Carbon Utilization and Element Cycling Functions of Hydrothermarchaeota in Hydrothermal Sediment.</title>
        <authorList>
            <person name="Zhou Z."/>
            <person name="Liu Y."/>
            <person name="Xu W."/>
            <person name="Pan J."/>
            <person name="Luo Z.H."/>
            <person name="Li M."/>
        </authorList>
    </citation>
    <scope>NUCLEOTIDE SEQUENCE [LARGE SCALE GENOMIC DNA]</scope>
    <source>
        <strain evidence="1">SpSt-783</strain>
    </source>
</reference>
<name>A0A7C6EJ58_UNCW3</name>
<organism evidence="1">
    <name type="scientific">candidate division WOR-3 bacterium</name>
    <dbReference type="NCBI Taxonomy" id="2052148"/>
    <lineage>
        <taxon>Bacteria</taxon>
        <taxon>Bacteria division WOR-3</taxon>
    </lineage>
</organism>
<gene>
    <name evidence="1" type="ORF">ENV70_02145</name>
</gene>
<proteinExistence type="predicted"/>
<dbReference type="EMBL" id="DTHJ01000049">
    <property type="protein sequence ID" value="HHS62405.1"/>
    <property type="molecule type" value="Genomic_DNA"/>
</dbReference>
<sequence>MKKAISYILIVLVLGTIFGLCMHQTKDNAVINSITDIIAPVVAFADSDTVGGKQPPPPPPPIF</sequence>
<accession>A0A7C6EJ58</accession>